<keyword evidence="2" id="KW-1185">Reference proteome</keyword>
<reference evidence="2" key="1">
    <citation type="journal article" date="2019" name="Int. J. Syst. Evol. Microbiol.">
        <title>The Global Catalogue of Microorganisms (GCM) 10K type strain sequencing project: providing services to taxonomists for standard genome sequencing and annotation.</title>
        <authorList>
            <consortium name="The Broad Institute Genomics Platform"/>
            <consortium name="The Broad Institute Genome Sequencing Center for Infectious Disease"/>
            <person name="Wu L."/>
            <person name="Ma J."/>
        </authorList>
    </citation>
    <scope>NUCLEOTIDE SEQUENCE [LARGE SCALE GENOMIC DNA]</scope>
    <source>
        <strain evidence="2">CCM 7043</strain>
    </source>
</reference>
<dbReference type="Proteomes" id="UP001597114">
    <property type="component" value="Unassembled WGS sequence"/>
</dbReference>
<dbReference type="Gene3D" id="2.40.110.10">
    <property type="entry name" value="Butyryl-CoA Dehydrogenase, subunit A, domain 2"/>
    <property type="match status" value="1"/>
</dbReference>
<name>A0ABW4EQT1_9PSEU</name>
<protein>
    <recommendedName>
        <fullName evidence="3">Acyl-CoA dehydrogenase</fullName>
    </recommendedName>
</protein>
<sequence>MIPPVAPPDASPSAAASVAALFAPEPRVAEHPAVRTAARISADVLAPHAVAADDPARGVDPAHLTLMAEQGLLSMKIPAPEGGHGADDRVDAETVELVSGACGATWFVTTQHRFPQALSRGPLPGLPPEAIELGPAAVRHRAGLASASTDAGIAIAHIRRPGPPAVRAAARGSGWVFSGTADWCTGWGLLDVVMIAASTPDDRFVLALLPAAERPGLRAGAALPLAVMGGTRTVALEMDGLQIGAEDVLATIDAPAWRTHDTARTANTTPASMGLLRRMLVALAEVGETRDRPEAVELALALAERAAHVRAEAYALLTAVPLHDRVPERTMLRAEVTELAVRTANALIAARSGSALLLASPEQRWAREAAFHLIQAQTAGVRTAQLKAFGAGPE</sequence>
<dbReference type="EMBL" id="JBHUCO010000006">
    <property type="protein sequence ID" value="MFD1517068.1"/>
    <property type="molecule type" value="Genomic_DNA"/>
</dbReference>
<dbReference type="InterPro" id="IPR009100">
    <property type="entry name" value="AcylCoA_DH/oxidase_NM_dom_sf"/>
</dbReference>
<organism evidence="1 2">
    <name type="scientific">Pseudonocardia yunnanensis</name>
    <dbReference type="NCBI Taxonomy" id="58107"/>
    <lineage>
        <taxon>Bacteria</taxon>
        <taxon>Bacillati</taxon>
        <taxon>Actinomycetota</taxon>
        <taxon>Actinomycetes</taxon>
        <taxon>Pseudonocardiales</taxon>
        <taxon>Pseudonocardiaceae</taxon>
        <taxon>Pseudonocardia</taxon>
    </lineage>
</organism>
<dbReference type="SUPFAM" id="SSF56645">
    <property type="entry name" value="Acyl-CoA dehydrogenase NM domain-like"/>
    <property type="match status" value="1"/>
</dbReference>
<evidence type="ECO:0000313" key="2">
    <source>
        <dbReference type="Proteomes" id="UP001597114"/>
    </source>
</evidence>
<proteinExistence type="predicted"/>
<comment type="caution">
    <text evidence="1">The sequence shown here is derived from an EMBL/GenBank/DDBJ whole genome shotgun (WGS) entry which is preliminary data.</text>
</comment>
<dbReference type="InterPro" id="IPR046373">
    <property type="entry name" value="Acyl-CoA_Oxase/DH_mid-dom_sf"/>
</dbReference>
<dbReference type="RefSeq" id="WP_344729220.1">
    <property type="nucleotide sequence ID" value="NZ_BAAAUS010000059.1"/>
</dbReference>
<accession>A0ABW4EQT1</accession>
<dbReference type="Gene3D" id="1.10.540.10">
    <property type="entry name" value="Acyl-CoA dehydrogenase/oxidase, N-terminal domain"/>
    <property type="match status" value="1"/>
</dbReference>
<evidence type="ECO:0000313" key="1">
    <source>
        <dbReference type="EMBL" id="MFD1517068.1"/>
    </source>
</evidence>
<evidence type="ECO:0008006" key="3">
    <source>
        <dbReference type="Google" id="ProtNLM"/>
    </source>
</evidence>
<dbReference type="InterPro" id="IPR037069">
    <property type="entry name" value="AcylCoA_DH/ox_N_sf"/>
</dbReference>
<gene>
    <name evidence="1" type="ORF">ACFSJD_06210</name>
</gene>
<dbReference type="PANTHER" id="PTHR43884:SF12">
    <property type="entry name" value="ISOVALERYL-COA DEHYDROGENASE, MITOCHONDRIAL-RELATED"/>
    <property type="match status" value="1"/>
</dbReference>
<dbReference type="PANTHER" id="PTHR43884">
    <property type="entry name" value="ACYL-COA DEHYDROGENASE"/>
    <property type="match status" value="1"/>
</dbReference>